<sequence>MKPLWLLGVTGLYQEFYQPDTQALVSPVDIIQNNVLDSGTIFWKNLLQPERVLKVVNALEENIHNPTHQIPQFLAVVANKSKFISCVLDYRVSICDQGVEDRQFFNKLETLAILCELYSQFEFYPFKLSIQNGFLLNETSAKEIIHNCQSISHNPHIPFLNDVILPLILDYHPDVIFCTGKISYFHIALAKMIKKEFLDVHICFTRHSSEYYSLNKIKKYLKNNSELFSVVDSIVLEYFDESEQKLLENLELKNDVSNLSNILTLNKEDETKEIRHRPPQNTSVSIVNRRKKQISGFKISPEKIYDIHFDPYVKCYWNKCVFCGINKKYTHGDCVEENSPIRGKINKLCKELSDKSFVWFIDEAIHPSKLSKIADFFIANKNQYTWQVRCRIDNGLLAKGLAEKLAQSGLKELRLGLESASIRILKLMSKFEDGFQLKMVEQIVKTYSEHGISIHFPMIIGFPGEEAADRQRTYEFLSSIREKYPTVTFNINIFNFDVSSPLFKMWDNYSISKINFPCSPSDFIGNSVSWDDQAKTEEIILDRERNSFMRNKLYHWMPRESFITPTIFYRLSETIRNTLVWKQSNSIPESYDFSMDSLIQISPNLVVQKKADGEYLAYNWNTHHYIEGDEVMCNILDTWDIPKSIEQGTIELGQKKDEVFVSSDIVILIKKLLHYGHFFIVDEA</sequence>
<proteinExistence type="predicted"/>
<organism evidence="7 8">
    <name type="scientific">Maridesulfovibrio hydrothermalis AM13 = DSM 14728</name>
    <dbReference type="NCBI Taxonomy" id="1121451"/>
    <lineage>
        <taxon>Bacteria</taxon>
        <taxon>Pseudomonadati</taxon>
        <taxon>Thermodesulfobacteriota</taxon>
        <taxon>Desulfovibrionia</taxon>
        <taxon>Desulfovibrionales</taxon>
        <taxon>Desulfovibrionaceae</taxon>
        <taxon>Maridesulfovibrio</taxon>
    </lineage>
</organism>
<evidence type="ECO:0000256" key="1">
    <source>
        <dbReference type="ARBA" id="ARBA00001966"/>
    </source>
</evidence>
<dbReference type="GO" id="GO:0046872">
    <property type="term" value="F:metal ion binding"/>
    <property type="evidence" value="ECO:0007669"/>
    <property type="project" value="UniProtKB-KW"/>
</dbReference>
<dbReference type="EMBL" id="FO203522">
    <property type="protein sequence ID" value="CCO23721.1"/>
    <property type="molecule type" value="Genomic_DNA"/>
</dbReference>
<dbReference type="RefSeq" id="WP_015336324.1">
    <property type="nucleotide sequence ID" value="NC_020055.1"/>
</dbReference>
<dbReference type="PANTHER" id="PTHR43409">
    <property type="entry name" value="ANAEROBIC MAGNESIUM-PROTOPORPHYRIN IX MONOMETHYL ESTER CYCLASE-RELATED"/>
    <property type="match status" value="1"/>
</dbReference>
<dbReference type="SUPFAM" id="SSF102114">
    <property type="entry name" value="Radical SAM enzymes"/>
    <property type="match status" value="1"/>
</dbReference>
<dbReference type="InterPro" id="IPR058240">
    <property type="entry name" value="rSAM_sf"/>
</dbReference>
<dbReference type="KEGG" id="dhy:DESAM_21444"/>
<reference evidence="7 8" key="1">
    <citation type="submission" date="2012-10" db="EMBL/GenBank/DDBJ databases">
        <authorList>
            <person name="Genoscope - CEA"/>
        </authorList>
    </citation>
    <scope>NUCLEOTIDE SEQUENCE [LARGE SCALE GENOMIC DNA]</scope>
    <source>
        <strain evidence="8">AM13 / DSM 14728</strain>
    </source>
</reference>
<dbReference type="GO" id="GO:0003824">
    <property type="term" value="F:catalytic activity"/>
    <property type="evidence" value="ECO:0007669"/>
    <property type="project" value="InterPro"/>
</dbReference>
<keyword evidence="3" id="KW-0479">Metal-binding</keyword>
<protein>
    <recommendedName>
        <fullName evidence="6">Elp3/MiaA/NifB-like radical SAM core domain-containing protein</fullName>
    </recommendedName>
</protein>
<dbReference type="STRING" id="1121451.DESAM_21444"/>
<keyword evidence="5" id="KW-0411">Iron-sulfur</keyword>
<dbReference type="eggNOG" id="COG1032">
    <property type="taxonomic scope" value="Bacteria"/>
</dbReference>
<dbReference type="SFLD" id="SFLDG01082">
    <property type="entry name" value="B12-binding_domain_containing"/>
    <property type="match status" value="1"/>
</dbReference>
<dbReference type="Proteomes" id="UP000010808">
    <property type="component" value="Chromosome"/>
</dbReference>
<dbReference type="HOGENOM" id="CLU_402117_0_0_7"/>
<evidence type="ECO:0000259" key="6">
    <source>
        <dbReference type="SMART" id="SM00729"/>
    </source>
</evidence>
<dbReference type="Gene3D" id="3.30.750.200">
    <property type="match status" value="1"/>
</dbReference>
<evidence type="ECO:0000256" key="3">
    <source>
        <dbReference type="ARBA" id="ARBA00022723"/>
    </source>
</evidence>
<dbReference type="OrthoDB" id="9762608at2"/>
<evidence type="ECO:0000256" key="2">
    <source>
        <dbReference type="ARBA" id="ARBA00022691"/>
    </source>
</evidence>
<dbReference type="SFLD" id="SFLDS00029">
    <property type="entry name" value="Radical_SAM"/>
    <property type="match status" value="1"/>
</dbReference>
<dbReference type="PATRIC" id="fig|1121451.3.peg.1685"/>
<accession>L0RDS0</accession>
<dbReference type="GO" id="GO:0051536">
    <property type="term" value="F:iron-sulfur cluster binding"/>
    <property type="evidence" value="ECO:0007669"/>
    <property type="project" value="UniProtKB-KW"/>
</dbReference>
<keyword evidence="8" id="KW-1185">Reference proteome</keyword>
<comment type="cofactor">
    <cofactor evidence="1">
        <name>[4Fe-4S] cluster</name>
        <dbReference type="ChEBI" id="CHEBI:49883"/>
    </cofactor>
</comment>
<dbReference type="InterPro" id="IPR006638">
    <property type="entry name" value="Elp3/MiaA/NifB-like_rSAM"/>
</dbReference>
<evidence type="ECO:0000256" key="4">
    <source>
        <dbReference type="ARBA" id="ARBA00023004"/>
    </source>
</evidence>
<name>L0RDS0_9BACT</name>
<feature type="domain" description="Elp3/MiaA/NifB-like radical SAM core" evidence="6">
    <location>
        <begin position="308"/>
        <end position="517"/>
    </location>
</feature>
<gene>
    <name evidence="7" type="ORF">DESAM_21444</name>
</gene>
<dbReference type="SMART" id="SM00729">
    <property type="entry name" value="Elp3"/>
    <property type="match status" value="1"/>
</dbReference>
<keyword evidence="2" id="KW-0949">S-adenosyl-L-methionine</keyword>
<dbReference type="Pfam" id="PF04055">
    <property type="entry name" value="Radical_SAM"/>
    <property type="match status" value="1"/>
</dbReference>
<dbReference type="InterPro" id="IPR007197">
    <property type="entry name" value="rSAM"/>
</dbReference>
<dbReference type="AlphaFoldDB" id="L0RDS0"/>
<evidence type="ECO:0000313" key="7">
    <source>
        <dbReference type="EMBL" id="CCO23721.1"/>
    </source>
</evidence>
<evidence type="ECO:0000256" key="5">
    <source>
        <dbReference type="ARBA" id="ARBA00023014"/>
    </source>
</evidence>
<dbReference type="InterPro" id="IPR051198">
    <property type="entry name" value="BchE-like"/>
</dbReference>
<evidence type="ECO:0000313" key="8">
    <source>
        <dbReference type="Proteomes" id="UP000010808"/>
    </source>
</evidence>
<keyword evidence="4" id="KW-0408">Iron</keyword>